<evidence type="ECO:0000256" key="1">
    <source>
        <dbReference type="SAM" id="Phobius"/>
    </source>
</evidence>
<protein>
    <submittedName>
        <fullName evidence="2">Uncharacterized protein</fullName>
    </submittedName>
</protein>
<keyword evidence="3" id="KW-1185">Reference proteome</keyword>
<evidence type="ECO:0000313" key="3">
    <source>
        <dbReference type="Proteomes" id="UP000199347"/>
    </source>
</evidence>
<proteinExistence type="predicted"/>
<keyword evidence="1" id="KW-1133">Transmembrane helix</keyword>
<feature type="transmembrane region" description="Helical" evidence="1">
    <location>
        <begin position="6"/>
        <end position="24"/>
    </location>
</feature>
<dbReference type="EMBL" id="FMVW01000002">
    <property type="protein sequence ID" value="SCZ29138.1"/>
    <property type="molecule type" value="Genomic_DNA"/>
</dbReference>
<accession>A0A1G5MWX6</accession>
<dbReference type="RefSeq" id="WP_200170577.1">
    <property type="nucleotide sequence ID" value="NZ_FMVW01000002.1"/>
</dbReference>
<sequence length="123" mass="13572">MPLRKIFIGAAVFAMVGVVGLLGLSRYVDSLPIGTGEVQMSPDGRFQASVMSFSEKSFFTGASRRWFEIGVSGPDVLYEFTSRPLPGPPFGSREHHSVISWKPDSSSVRFDFPTAKLEIKTQR</sequence>
<dbReference type="AlphaFoldDB" id="A0A1G5MWX6"/>
<reference evidence="2 3" key="1">
    <citation type="submission" date="2016-10" db="EMBL/GenBank/DDBJ databases">
        <authorList>
            <person name="de Groot N.N."/>
        </authorList>
    </citation>
    <scope>NUCLEOTIDE SEQUENCE [LARGE SCALE GENOMIC DNA]</scope>
    <source>
        <strain evidence="2 3">DSM 2698</strain>
    </source>
</reference>
<organism evidence="2 3">
    <name type="scientific">Afifella marina DSM 2698</name>
    <dbReference type="NCBI Taxonomy" id="1120955"/>
    <lineage>
        <taxon>Bacteria</taxon>
        <taxon>Pseudomonadati</taxon>
        <taxon>Pseudomonadota</taxon>
        <taxon>Alphaproteobacteria</taxon>
        <taxon>Hyphomicrobiales</taxon>
        <taxon>Afifellaceae</taxon>
        <taxon>Afifella</taxon>
    </lineage>
</organism>
<name>A0A1G5MWX6_AFIMA</name>
<keyword evidence="1" id="KW-0472">Membrane</keyword>
<dbReference type="Proteomes" id="UP000199347">
    <property type="component" value="Unassembled WGS sequence"/>
</dbReference>
<gene>
    <name evidence="2" type="ORF">SAMN03080610_01091</name>
</gene>
<evidence type="ECO:0000313" key="2">
    <source>
        <dbReference type="EMBL" id="SCZ29138.1"/>
    </source>
</evidence>
<keyword evidence="1" id="KW-0812">Transmembrane</keyword>